<gene>
    <name evidence="2" type="ORF">O181_081054</name>
</gene>
<sequence>MQGFASIGLPSFKNLLSSRLNGYDPGVDTRYHERQKEKGHFQEKKAEASKSNPSHPQNYGSSNKKKKKNSQKRDKLHSSLLNKGFKLMGSEKERKNKEGLYAYCGGKHHLECCFKRTFSIPTSVHIPSLISHQALLSSRDEVFKEIHNVEEDNSVSSLHVFFGNMDLPPSTSHDSLEELWDEEEEAEIKTSMKFVHSAYHQYLYALFKVKAEKPPLHSTCDHHIELEGSPTAAKVIDSFSNQE</sequence>
<feature type="region of interest" description="Disordered" evidence="1">
    <location>
        <begin position="23"/>
        <end position="79"/>
    </location>
</feature>
<name>A0A9Q3FM36_9BASI</name>
<evidence type="ECO:0000313" key="2">
    <source>
        <dbReference type="EMBL" id="MBW0541339.1"/>
    </source>
</evidence>
<evidence type="ECO:0000256" key="1">
    <source>
        <dbReference type="SAM" id="MobiDB-lite"/>
    </source>
</evidence>
<accession>A0A9Q3FM36</accession>
<dbReference type="Proteomes" id="UP000765509">
    <property type="component" value="Unassembled WGS sequence"/>
</dbReference>
<feature type="compositionally biased region" description="Polar residues" evidence="1">
    <location>
        <begin position="49"/>
        <end position="60"/>
    </location>
</feature>
<organism evidence="2 3">
    <name type="scientific">Austropuccinia psidii MF-1</name>
    <dbReference type="NCBI Taxonomy" id="1389203"/>
    <lineage>
        <taxon>Eukaryota</taxon>
        <taxon>Fungi</taxon>
        <taxon>Dikarya</taxon>
        <taxon>Basidiomycota</taxon>
        <taxon>Pucciniomycotina</taxon>
        <taxon>Pucciniomycetes</taxon>
        <taxon>Pucciniales</taxon>
        <taxon>Sphaerophragmiaceae</taxon>
        <taxon>Austropuccinia</taxon>
    </lineage>
</organism>
<comment type="caution">
    <text evidence="2">The sequence shown here is derived from an EMBL/GenBank/DDBJ whole genome shotgun (WGS) entry which is preliminary data.</text>
</comment>
<dbReference type="AlphaFoldDB" id="A0A9Q3FM36"/>
<keyword evidence="3" id="KW-1185">Reference proteome</keyword>
<reference evidence="2" key="1">
    <citation type="submission" date="2021-03" db="EMBL/GenBank/DDBJ databases">
        <title>Draft genome sequence of rust myrtle Austropuccinia psidii MF-1, a brazilian biotype.</title>
        <authorList>
            <person name="Quecine M.C."/>
            <person name="Pachon D.M.R."/>
            <person name="Bonatelli M.L."/>
            <person name="Correr F.H."/>
            <person name="Franceschini L.M."/>
            <person name="Leite T.F."/>
            <person name="Margarido G.R.A."/>
            <person name="Almeida C.A."/>
            <person name="Ferrarezi J.A."/>
            <person name="Labate C.A."/>
        </authorList>
    </citation>
    <scope>NUCLEOTIDE SEQUENCE</scope>
    <source>
        <strain evidence="2">MF-1</strain>
    </source>
</reference>
<evidence type="ECO:0000313" key="3">
    <source>
        <dbReference type="Proteomes" id="UP000765509"/>
    </source>
</evidence>
<protein>
    <submittedName>
        <fullName evidence="2">Uncharacterized protein</fullName>
    </submittedName>
</protein>
<proteinExistence type="predicted"/>
<dbReference type="EMBL" id="AVOT02046010">
    <property type="protein sequence ID" value="MBW0541339.1"/>
    <property type="molecule type" value="Genomic_DNA"/>
</dbReference>
<feature type="compositionally biased region" description="Basic and acidic residues" evidence="1">
    <location>
        <begin position="27"/>
        <end position="48"/>
    </location>
</feature>